<gene>
    <name evidence="2" type="ORF">FD31_GL001179</name>
</gene>
<organism evidence="2 3">
    <name type="scientific">Companilactobacillus nantensis DSM 16982</name>
    <dbReference type="NCBI Taxonomy" id="1423774"/>
    <lineage>
        <taxon>Bacteria</taxon>
        <taxon>Bacillati</taxon>
        <taxon>Bacillota</taxon>
        <taxon>Bacilli</taxon>
        <taxon>Lactobacillales</taxon>
        <taxon>Lactobacillaceae</taxon>
        <taxon>Companilactobacillus</taxon>
    </lineage>
</organism>
<keyword evidence="3" id="KW-1185">Reference proteome</keyword>
<dbReference type="Gene3D" id="2.60.300.12">
    <property type="entry name" value="HesB-like domain"/>
    <property type="match status" value="1"/>
</dbReference>
<protein>
    <recommendedName>
        <fullName evidence="1">Core domain-containing protein</fullName>
    </recommendedName>
</protein>
<reference evidence="2 3" key="1">
    <citation type="journal article" date="2015" name="Genome Announc.">
        <title>Expanding the biotechnology potential of lactobacilli through comparative genomics of 213 strains and associated genera.</title>
        <authorList>
            <person name="Sun Z."/>
            <person name="Harris H.M."/>
            <person name="McCann A."/>
            <person name="Guo C."/>
            <person name="Argimon S."/>
            <person name="Zhang W."/>
            <person name="Yang X."/>
            <person name="Jeffery I.B."/>
            <person name="Cooney J.C."/>
            <person name="Kagawa T.F."/>
            <person name="Liu W."/>
            <person name="Song Y."/>
            <person name="Salvetti E."/>
            <person name="Wrobel A."/>
            <person name="Rasinkangas P."/>
            <person name="Parkhill J."/>
            <person name="Rea M.C."/>
            <person name="O'Sullivan O."/>
            <person name="Ritari J."/>
            <person name="Douillard F.P."/>
            <person name="Paul Ross R."/>
            <person name="Yang R."/>
            <person name="Briner A.E."/>
            <person name="Felis G.E."/>
            <person name="de Vos W.M."/>
            <person name="Barrangou R."/>
            <person name="Klaenhammer T.R."/>
            <person name="Caufield P.W."/>
            <person name="Cui Y."/>
            <person name="Zhang H."/>
            <person name="O'Toole P.W."/>
        </authorList>
    </citation>
    <scope>NUCLEOTIDE SEQUENCE [LARGE SCALE GENOMIC DNA]</scope>
    <source>
        <strain evidence="2 3">DSM 16982</strain>
    </source>
</reference>
<dbReference type="PATRIC" id="fig|1423774.3.peg.1226"/>
<dbReference type="Pfam" id="PF01521">
    <property type="entry name" value="Fe-S_biosyn"/>
    <property type="match status" value="1"/>
</dbReference>
<feature type="domain" description="Core" evidence="1">
    <location>
        <begin position="4"/>
        <end position="114"/>
    </location>
</feature>
<dbReference type="InterPro" id="IPR035903">
    <property type="entry name" value="HesB-like_dom_sf"/>
</dbReference>
<name>A0A0R1WI98_9LACO</name>
<proteinExistence type="predicted"/>
<dbReference type="Proteomes" id="UP000051302">
    <property type="component" value="Unassembled WGS sequence"/>
</dbReference>
<accession>A0A0R1WI98</accession>
<evidence type="ECO:0000313" key="3">
    <source>
        <dbReference type="Proteomes" id="UP000051302"/>
    </source>
</evidence>
<sequence length="119" mass="13587">MNKMKLNFSDSAQKKLKEYLDSKKILLDYDDGVGPFSEEGDFPNGRHFHLVFVDKDAKLLDFDQTIDSNIGLVWIKGEASDQLDEKMEIRLNEKRNTFSLVGSTSVLDTALEIINDDKE</sequence>
<evidence type="ECO:0000313" key="2">
    <source>
        <dbReference type="EMBL" id="KRM15465.1"/>
    </source>
</evidence>
<dbReference type="AlphaFoldDB" id="A0A0R1WI98"/>
<comment type="caution">
    <text evidence="2">The sequence shown here is derived from an EMBL/GenBank/DDBJ whole genome shotgun (WGS) entry which is preliminary data.</text>
</comment>
<dbReference type="InterPro" id="IPR000361">
    <property type="entry name" value="ATAP_core_dom"/>
</dbReference>
<dbReference type="STRING" id="1423774.FD31_GL001179"/>
<dbReference type="EMBL" id="AZFV01000022">
    <property type="protein sequence ID" value="KRM15465.1"/>
    <property type="molecule type" value="Genomic_DNA"/>
</dbReference>
<dbReference type="SUPFAM" id="SSF89360">
    <property type="entry name" value="HesB-like domain"/>
    <property type="match status" value="1"/>
</dbReference>
<evidence type="ECO:0000259" key="1">
    <source>
        <dbReference type="Pfam" id="PF01521"/>
    </source>
</evidence>